<keyword evidence="4" id="KW-1185">Reference proteome</keyword>
<accession>L1ICN8</accession>
<reference evidence="4" key="2">
    <citation type="submission" date="2012-11" db="EMBL/GenBank/DDBJ databases">
        <authorList>
            <person name="Kuo A."/>
            <person name="Curtis B.A."/>
            <person name="Tanifuji G."/>
            <person name="Burki F."/>
            <person name="Gruber A."/>
            <person name="Irimia M."/>
            <person name="Maruyama S."/>
            <person name="Arias M.C."/>
            <person name="Ball S.G."/>
            <person name="Gile G.H."/>
            <person name="Hirakawa Y."/>
            <person name="Hopkins J.F."/>
            <person name="Rensing S.A."/>
            <person name="Schmutz J."/>
            <person name="Symeonidi A."/>
            <person name="Elias M."/>
            <person name="Eveleigh R.J."/>
            <person name="Herman E.K."/>
            <person name="Klute M.J."/>
            <person name="Nakayama T."/>
            <person name="Obornik M."/>
            <person name="Reyes-Prieto A."/>
            <person name="Armbrust E.V."/>
            <person name="Aves S.J."/>
            <person name="Beiko R.G."/>
            <person name="Coutinho P."/>
            <person name="Dacks J.B."/>
            <person name="Durnford D.G."/>
            <person name="Fast N.M."/>
            <person name="Green B.R."/>
            <person name="Grisdale C."/>
            <person name="Hempe F."/>
            <person name="Henrissat B."/>
            <person name="Hoppner M.P."/>
            <person name="Ishida K.-I."/>
            <person name="Kim E."/>
            <person name="Koreny L."/>
            <person name="Kroth P.G."/>
            <person name="Liu Y."/>
            <person name="Malik S.-B."/>
            <person name="Maier U.G."/>
            <person name="McRose D."/>
            <person name="Mock T."/>
            <person name="Neilson J.A."/>
            <person name="Onodera N.T."/>
            <person name="Poole A.M."/>
            <person name="Pritham E.J."/>
            <person name="Richards T.A."/>
            <person name="Rocap G."/>
            <person name="Roy S.W."/>
            <person name="Sarai C."/>
            <person name="Schaack S."/>
            <person name="Shirato S."/>
            <person name="Slamovits C.H."/>
            <person name="Spencer D.F."/>
            <person name="Suzuki S."/>
            <person name="Worden A.Z."/>
            <person name="Zauner S."/>
            <person name="Barry K."/>
            <person name="Bell C."/>
            <person name="Bharti A.K."/>
            <person name="Crow J.A."/>
            <person name="Grimwood J."/>
            <person name="Kramer R."/>
            <person name="Lindquist E."/>
            <person name="Lucas S."/>
            <person name="Salamov A."/>
            <person name="McFadden G.I."/>
            <person name="Lane C.E."/>
            <person name="Keeling P.J."/>
            <person name="Gray M.W."/>
            <person name="Grigoriev I.V."/>
            <person name="Archibald J.M."/>
        </authorList>
    </citation>
    <scope>NUCLEOTIDE SEQUENCE</scope>
    <source>
        <strain evidence="4">CCMP2712</strain>
    </source>
</reference>
<protein>
    <recommendedName>
        <fullName evidence="1">SET domain-containing protein</fullName>
    </recommendedName>
</protein>
<dbReference type="AlphaFoldDB" id="L1ICN8"/>
<organism evidence="2">
    <name type="scientific">Guillardia theta (strain CCMP2712)</name>
    <name type="common">Cryptophyte</name>
    <dbReference type="NCBI Taxonomy" id="905079"/>
    <lineage>
        <taxon>Eukaryota</taxon>
        <taxon>Cryptophyceae</taxon>
        <taxon>Pyrenomonadales</taxon>
        <taxon>Geminigeraceae</taxon>
        <taxon>Guillardia</taxon>
    </lineage>
</organism>
<dbReference type="RefSeq" id="XP_005820585.1">
    <property type="nucleotide sequence ID" value="XM_005820528.1"/>
</dbReference>
<dbReference type="Proteomes" id="UP000011087">
    <property type="component" value="Unassembled WGS sequence"/>
</dbReference>
<dbReference type="GeneID" id="17290363"/>
<evidence type="ECO:0000259" key="1">
    <source>
        <dbReference type="PROSITE" id="PS50280"/>
    </source>
</evidence>
<dbReference type="Gene3D" id="2.170.270.10">
    <property type="entry name" value="SET domain"/>
    <property type="match status" value="1"/>
</dbReference>
<feature type="domain" description="SET" evidence="1">
    <location>
        <begin position="406"/>
        <end position="548"/>
    </location>
</feature>
<gene>
    <name evidence="2" type="ORF">GUITHDRAFT_120194</name>
</gene>
<evidence type="ECO:0000313" key="4">
    <source>
        <dbReference type="Proteomes" id="UP000011087"/>
    </source>
</evidence>
<evidence type="ECO:0000313" key="2">
    <source>
        <dbReference type="EMBL" id="EKX33605.1"/>
    </source>
</evidence>
<dbReference type="KEGG" id="gtt:GUITHDRAFT_120194"/>
<reference evidence="3" key="3">
    <citation type="submission" date="2015-06" db="UniProtKB">
        <authorList>
            <consortium name="EnsemblProtists"/>
        </authorList>
    </citation>
    <scope>IDENTIFICATION</scope>
</reference>
<dbReference type="EnsemblProtists" id="EKX33605">
    <property type="protein sequence ID" value="EKX33605"/>
    <property type="gene ID" value="GUITHDRAFT_120194"/>
</dbReference>
<dbReference type="HOGENOM" id="CLU_468896_0_0_1"/>
<sequence>MHPTKLRLGNQFVAMDLIQEVAEQGDQVDNETRKLVRGKEPNMPTQCLASKEKCWQDLESLFQSHGDTQVKWKLLAEAGETQGTVPAAREWLLRYSADSMDELPLLVCAIAIFSEQGDECAVERVCRELLMDQSNPSLIEAVIWSLEKLYRYGQQSDPSALRALLQICCDRALDIRQVSKESLVSAISLLLVAVNSTEGQVAHDARRLTAQENEDEGTLTYSSATTHEIELLCRFIQDRWSTRSEIDASLAGRTAADWEVAQSLSEQLWSRFYQRSRKVLEEDDEGEETSCSRMTSRRSLWHLVKAKADGVDFVSGLVSAENFDQRDEEYESIKLFSGLENGLLNWMNPEEGSENSCKHSCEEEADAQLMTSQCQLLVRLPPELFDDKLHEFTDVRLVMLSVAAYFFDELAQIVHGDPREGLIGQHGLFAKKLIPRLTIFPVSCPVYKEEDFYTTRAGLFQMELSERYAYEFRTKPKRGLEGICFEDHETIVADLWSGNEVKYVNDYRNSFFAANVEFCEMLIYGQPHLILVTLCDIEPDQELLTDYGSSYWENRSLKDELLWEVKSRILRLFQLLHKNPSS</sequence>
<dbReference type="OrthoDB" id="5792673at2759"/>
<dbReference type="InterPro" id="IPR046341">
    <property type="entry name" value="SET_dom_sf"/>
</dbReference>
<dbReference type="InterPro" id="IPR001214">
    <property type="entry name" value="SET_dom"/>
</dbReference>
<name>L1ICN8_GUITC</name>
<dbReference type="SUPFAM" id="SSF82199">
    <property type="entry name" value="SET domain"/>
    <property type="match status" value="1"/>
</dbReference>
<dbReference type="PaxDb" id="55529-EKX33605"/>
<dbReference type="PROSITE" id="PS50280">
    <property type="entry name" value="SET"/>
    <property type="match status" value="1"/>
</dbReference>
<dbReference type="EMBL" id="JH993135">
    <property type="protein sequence ID" value="EKX33605.1"/>
    <property type="molecule type" value="Genomic_DNA"/>
</dbReference>
<reference evidence="2 4" key="1">
    <citation type="journal article" date="2012" name="Nature">
        <title>Algal genomes reveal evolutionary mosaicism and the fate of nucleomorphs.</title>
        <authorList>
            <consortium name="DOE Joint Genome Institute"/>
            <person name="Curtis B.A."/>
            <person name="Tanifuji G."/>
            <person name="Burki F."/>
            <person name="Gruber A."/>
            <person name="Irimia M."/>
            <person name="Maruyama S."/>
            <person name="Arias M.C."/>
            <person name="Ball S.G."/>
            <person name="Gile G.H."/>
            <person name="Hirakawa Y."/>
            <person name="Hopkins J.F."/>
            <person name="Kuo A."/>
            <person name="Rensing S.A."/>
            <person name="Schmutz J."/>
            <person name="Symeonidi A."/>
            <person name="Elias M."/>
            <person name="Eveleigh R.J."/>
            <person name="Herman E.K."/>
            <person name="Klute M.J."/>
            <person name="Nakayama T."/>
            <person name="Obornik M."/>
            <person name="Reyes-Prieto A."/>
            <person name="Armbrust E.V."/>
            <person name="Aves S.J."/>
            <person name="Beiko R.G."/>
            <person name="Coutinho P."/>
            <person name="Dacks J.B."/>
            <person name="Durnford D.G."/>
            <person name="Fast N.M."/>
            <person name="Green B.R."/>
            <person name="Grisdale C.J."/>
            <person name="Hempel F."/>
            <person name="Henrissat B."/>
            <person name="Hoppner M.P."/>
            <person name="Ishida K."/>
            <person name="Kim E."/>
            <person name="Koreny L."/>
            <person name="Kroth P.G."/>
            <person name="Liu Y."/>
            <person name="Malik S.B."/>
            <person name="Maier U.G."/>
            <person name="McRose D."/>
            <person name="Mock T."/>
            <person name="Neilson J.A."/>
            <person name="Onodera N.T."/>
            <person name="Poole A.M."/>
            <person name="Pritham E.J."/>
            <person name="Richards T.A."/>
            <person name="Rocap G."/>
            <person name="Roy S.W."/>
            <person name="Sarai C."/>
            <person name="Schaack S."/>
            <person name="Shirato S."/>
            <person name="Slamovits C.H."/>
            <person name="Spencer D.F."/>
            <person name="Suzuki S."/>
            <person name="Worden A.Z."/>
            <person name="Zauner S."/>
            <person name="Barry K."/>
            <person name="Bell C."/>
            <person name="Bharti A.K."/>
            <person name="Crow J.A."/>
            <person name="Grimwood J."/>
            <person name="Kramer R."/>
            <person name="Lindquist E."/>
            <person name="Lucas S."/>
            <person name="Salamov A."/>
            <person name="McFadden G.I."/>
            <person name="Lane C.E."/>
            <person name="Keeling P.J."/>
            <person name="Gray M.W."/>
            <person name="Grigoriev I.V."/>
            <person name="Archibald J.M."/>
        </authorList>
    </citation>
    <scope>NUCLEOTIDE SEQUENCE</scope>
    <source>
        <strain evidence="2 4">CCMP2712</strain>
    </source>
</reference>
<proteinExistence type="predicted"/>
<evidence type="ECO:0000313" key="3">
    <source>
        <dbReference type="EnsemblProtists" id="EKX33605"/>
    </source>
</evidence>